<evidence type="ECO:0000259" key="1">
    <source>
        <dbReference type="Pfam" id="PF12358"/>
    </source>
</evidence>
<organism evidence="2 3">
    <name type="scientific">Sphingobium yanoikuyae</name>
    <name type="common">Sphingomonas yanoikuyae</name>
    <dbReference type="NCBI Taxonomy" id="13690"/>
    <lineage>
        <taxon>Bacteria</taxon>
        <taxon>Pseudomonadati</taxon>
        <taxon>Pseudomonadota</taxon>
        <taxon>Alphaproteobacteria</taxon>
        <taxon>Sphingomonadales</taxon>
        <taxon>Sphingomonadaceae</taxon>
        <taxon>Sphingobium</taxon>
    </lineage>
</organism>
<sequence>MAKVILSDQEIGLIKGLIQHRALNDQQVLAIFSFLDRNFNHREIGAIRKGTKARYAGIAAATAPEVDALLYQYSKLAALAEQLGFYATTYAEAQVRKAVEIFKTAVLVYNNNILFTRSETFIVLSIIAWTYVLHARLIGEGICPVYKNADGTSVLIDGQEKLWELSYCIERPEAGLSAGEIANLKYLIAIRNAIEHRSSEDINDALQAKIQANALNFLKYAKEKFGAKYDFSHDLAFAIQLQALTLKSPNVLKGIAPVAKAVAAVNALLEGPMTQAEFNDPAYSFRVYVVPKVTNNAKKADQAVTYSPVGSDVEVAIKLVERPKYRMTDAIKKLLDDDGLTVSSYEFQQAWKLNDLKNPAKGLAVQLGGQWFWYQEGIDKIREIITA</sequence>
<name>A0A0J9FS39_SPHYA</name>
<dbReference type="AlphaFoldDB" id="A0A0J9FS39"/>
<dbReference type="Pfam" id="PF12358">
    <property type="entry name" value="DUF3644"/>
    <property type="match status" value="1"/>
</dbReference>
<reference evidence="2 3" key="1">
    <citation type="submission" date="2017-04" db="EMBL/GenBank/DDBJ databases">
        <title>Characterization, genome and methylation analysis of a phthalic acid esters degrading strain Sphingobium yanoikuyae SHJ.</title>
        <authorList>
            <person name="Feng L."/>
        </authorList>
    </citation>
    <scope>NUCLEOTIDE SEQUENCE [LARGE SCALE GENOMIC DNA]</scope>
    <source>
        <strain evidence="2 3">SHJ</strain>
    </source>
</reference>
<dbReference type="RefSeq" id="WP_048937713.1">
    <property type="nucleotide sequence ID" value="NZ_CP020925.1"/>
</dbReference>
<dbReference type="InterPro" id="IPR022104">
    <property type="entry name" value="DUF3644"/>
</dbReference>
<dbReference type="EMBL" id="CP020925">
    <property type="protein sequence ID" value="ATP20723.1"/>
    <property type="molecule type" value="Genomic_DNA"/>
</dbReference>
<dbReference type="Proteomes" id="UP000037029">
    <property type="component" value="Chromosome"/>
</dbReference>
<feature type="domain" description="DUF3644" evidence="1">
    <location>
        <begin position="95"/>
        <end position="248"/>
    </location>
</feature>
<evidence type="ECO:0000313" key="2">
    <source>
        <dbReference type="EMBL" id="ATP20723.1"/>
    </source>
</evidence>
<protein>
    <submittedName>
        <fullName evidence="2">DUF3644 domain-containing protein</fullName>
    </submittedName>
</protein>
<gene>
    <name evidence="2" type="ORF">BV87_21635</name>
</gene>
<accession>A0A0J9FS39</accession>
<proteinExistence type="predicted"/>
<evidence type="ECO:0000313" key="3">
    <source>
        <dbReference type="Proteomes" id="UP000037029"/>
    </source>
</evidence>